<dbReference type="Pfam" id="PF22697">
    <property type="entry name" value="SOS1_NGEF_PH"/>
    <property type="match status" value="1"/>
</dbReference>
<evidence type="ECO:0000313" key="5">
    <source>
        <dbReference type="RefSeq" id="XP_006816794.1"/>
    </source>
</evidence>
<accession>A0ABM0M9V3</accession>
<dbReference type="Proteomes" id="UP000694865">
    <property type="component" value="Unplaced"/>
</dbReference>
<feature type="compositionally biased region" description="Basic and acidic residues" evidence="1">
    <location>
        <begin position="374"/>
        <end position="383"/>
    </location>
</feature>
<name>A0ABM0M9V3_SACKO</name>
<dbReference type="InterPro" id="IPR051092">
    <property type="entry name" value="FYVE_RhoGEF_PH"/>
</dbReference>
<evidence type="ECO:0000259" key="2">
    <source>
        <dbReference type="PROSITE" id="PS50003"/>
    </source>
</evidence>
<dbReference type="InterPro" id="IPR001849">
    <property type="entry name" value="PH_domain"/>
</dbReference>
<dbReference type="PROSITE" id="PS50003">
    <property type="entry name" value="PH_DOMAIN"/>
    <property type="match status" value="1"/>
</dbReference>
<dbReference type="InterPro" id="IPR000219">
    <property type="entry name" value="DH_dom"/>
</dbReference>
<sequence>MSRRHSTGGSNHGASSLRMILRSLGRKKANSWDKHMQYGRNDTGKKNLNAEEERRERRRQKIIKEIFDTERTYQHHLQCILNCYVRPLQTACLMPLNSLNTIFGNVEQLAAVNKELLNHMETLGIGIAFLKLAPYLKLYSMYANNYEQASSSLQEWTKKSSDFSAFKRLQEEKEENKGLKLEALLITPVQRIPRDCVQKYYSYKWKYSLQFLVNSAEAANRVSDVASSINEHVRQHENFQKMLSIQNSLTGDGAPKILAPGRRFIREGILLKVSKKSSKTNERMLFLFNDMLICAKSNLLENSECNKTYNCRCILPLLKSELQIVLGESQTSSGILFKVAGPDKCLLLFEPNQGVGMQWINEIQNAITSMKRDRASLRKESSARRNSRTPRRRKLLASRRPLGKRSDFEVDPLTSTSDVINQCSIENDKFDVPTELETSLNDSMTQSPSFHE</sequence>
<feature type="region of interest" description="Disordered" evidence="1">
    <location>
        <begin position="34"/>
        <end position="55"/>
    </location>
</feature>
<dbReference type="RefSeq" id="XP_006816794.1">
    <property type="nucleotide sequence ID" value="XM_006816731.1"/>
</dbReference>
<gene>
    <name evidence="5" type="primary">LOC102803761</name>
</gene>
<dbReference type="SUPFAM" id="SSF50729">
    <property type="entry name" value="PH domain-like"/>
    <property type="match status" value="1"/>
</dbReference>
<dbReference type="PROSITE" id="PS50010">
    <property type="entry name" value="DH_2"/>
    <property type="match status" value="1"/>
</dbReference>
<organism evidence="4 5">
    <name type="scientific">Saccoglossus kowalevskii</name>
    <name type="common">Acorn worm</name>
    <dbReference type="NCBI Taxonomy" id="10224"/>
    <lineage>
        <taxon>Eukaryota</taxon>
        <taxon>Metazoa</taxon>
        <taxon>Hemichordata</taxon>
        <taxon>Enteropneusta</taxon>
        <taxon>Harrimaniidae</taxon>
        <taxon>Saccoglossus</taxon>
    </lineage>
</organism>
<dbReference type="Pfam" id="PF00621">
    <property type="entry name" value="RhoGEF"/>
    <property type="match status" value="1"/>
</dbReference>
<feature type="domain" description="PH" evidence="2">
    <location>
        <begin position="263"/>
        <end position="368"/>
    </location>
</feature>
<reference evidence="5" key="1">
    <citation type="submission" date="2025-08" db="UniProtKB">
        <authorList>
            <consortium name="RefSeq"/>
        </authorList>
    </citation>
    <scope>IDENTIFICATION</scope>
    <source>
        <tissue evidence="5">Testes</tissue>
    </source>
</reference>
<proteinExistence type="predicted"/>
<dbReference type="SMART" id="SM00233">
    <property type="entry name" value="PH"/>
    <property type="match status" value="1"/>
</dbReference>
<dbReference type="InterPro" id="IPR035899">
    <property type="entry name" value="DBL_dom_sf"/>
</dbReference>
<dbReference type="CDD" id="cd00160">
    <property type="entry name" value="RhoGEF"/>
    <property type="match status" value="1"/>
</dbReference>
<protein>
    <submittedName>
        <fullName evidence="5">Myosin-M heavy chain-like</fullName>
    </submittedName>
</protein>
<dbReference type="PANTHER" id="PTHR12673">
    <property type="entry name" value="FACIOGENITAL DYSPLASIA PROTEIN"/>
    <property type="match status" value="1"/>
</dbReference>
<evidence type="ECO:0000259" key="3">
    <source>
        <dbReference type="PROSITE" id="PS50010"/>
    </source>
</evidence>
<dbReference type="SUPFAM" id="SSF48065">
    <property type="entry name" value="DBL homology domain (DH-domain)"/>
    <property type="match status" value="1"/>
</dbReference>
<dbReference type="PANTHER" id="PTHR12673:SF159">
    <property type="entry name" value="LD03170P"/>
    <property type="match status" value="1"/>
</dbReference>
<dbReference type="InterPro" id="IPR011993">
    <property type="entry name" value="PH-like_dom_sf"/>
</dbReference>
<dbReference type="GeneID" id="102803761"/>
<feature type="region of interest" description="Disordered" evidence="1">
    <location>
        <begin position="374"/>
        <end position="398"/>
    </location>
</feature>
<keyword evidence="4" id="KW-1185">Reference proteome</keyword>
<dbReference type="SMART" id="SM00325">
    <property type="entry name" value="RhoGEF"/>
    <property type="match status" value="1"/>
</dbReference>
<feature type="domain" description="DH" evidence="3">
    <location>
        <begin position="58"/>
        <end position="194"/>
    </location>
</feature>
<dbReference type="Gene3D" id="1.20.900.10">
    <property type="entry name" value="Dbl homology (DH) domain"/>
    <property type="match status" value="1"/>
</dbReference>
<evidence type="ECO:0000313" key="4">
    <source>
        <dbReference type="Proteomes" id="UP000694865"/>
    </source>
</evidence>
<dbReference type="Gene3D" id="2.30.29.30">
    <property type="entry name" value="Pleckstrin-homology domain (PH domain)/Phosphotyrosine-binding domain (PTB)"/>
    <property type="match status" value="1"/>
</dbReference>
<feature type="compositionally biased region" description="Basic residues" evidence="1">
    <location>
        <begin position="385"/>
        <end position="398"/>
    </location>
</feature>
<dbReference type="InterPro" id="IPR055251">
    <property type="entry name" value="SOS1_NGEF_PH"/>
</dbReference>
<evidence type="ECO:0000256" key="1">
    <source>
        <dbReference type="SAM" id="MobiDB-lite"/>
    </source>
</evidence>